<feature type="transmembrane region" description="Helical" evidence="7">
    <location>
        <begin position="21"/>
        <end position="42"/>
    </location>
</feature>
<dbReference type="InterPro" id="IPR011701">
    <property type="entry name" value="MFS"/>
</dbReference>
<evidence type="ECO:0000256" key="7">
    <source>
        <dbReference type="SAM" id="Phobius"/>
    </source>
</evidence>
<keyword evidence="10" id="KW-1185">Reference proteome</keyword>
<keyword evidence="4 7" id="KW-0812">Transmembrane</keyword>
<accession>A0ABV9WBT9</accession>
<dbReference type="InterPro" id="IPR036259">
    <property type="entry name" value="MFS_trans_sf"/>
</dbReference>
<feature type="transmembrane region" description="Helical" evidence="7">
    <location>
        <begin position="172"/>
        <end position="194"/>
    </location>
</feature>
<dbReference type="Gene3D" id="1.20.1250.20">
    <property type="entry name" value="MFS general substrate transporter like domains"/>
    <property type="match status" value="1"/>
</dbReference>
<evidence type="ECO:0000256" key="2">
    <source>
        <dbReference type="ARBA" id="ARBA00022448"/>
    </source>
</evidence>
<keyword evidence="6 7" id="KW-0472">Membrane</keyword>
<evidence type="ECO:0000256" key="4">
    <source>
        <dbReference type="ARBA" id="ARBA00022692"/>
    </source>
</evidence>
<feature type="transmembrane region" description="Helical" evidence="7">
    <location>
        <begin position="409"/>
        <end position="427"/>
    </location>
</feature>
<feature type="transmembrane region" description="Helical" evidence="7">
    <location>
        <begin position="231"/>
        <end position="252"/>
    </location>
</feature>
<keyword evidence="5 7" id="KW-1133">Transmembrane helix</keyword>
<evidence type="ECO:0000256" key="1">
    <source>
        <dbReference type="ARBA" id="ARBA00004651"/>
    </source>
</evidence>
<dbReference type="CDD" id="cd17321">
    <property type="entry name" value="MFS_MMR_MDR_like"/>
    <property type="match status" value="1"/>
</dbReference>
<feature type="transmembrane region" description="Helical" evidence="7">
    <location>
        <begin position="111"/>
        <end position="132"/>
    </location>
</feature>
<dbReference type="PANTHER" id="PTHR42718">
    <property type="entry name" value="MAJOR FACILITATOR SUPERFAMILY MULTIDRUG TRANSPORTER MFSC"/>
    <property type="match status" value="1"/>
</dbReference>
<keyword evidence="2" id="KW-0813">Transport</keyword>
<evidence type="ECO:0000256" key="3">
    <source>
        <dbReference type="ARBA" id="ARBA00022475"/>
    </source>
</evidence>
<dbReference type="InterPro" id="IPR020846">
    <property type="entry name" value="MFS_dom"/>
</dbReference>
<dbReference type="PANTHER" id="PTHR42718:SF47">
    <property type="entry name" value="METHYL VIOLOGEN RESISTANCE PROTEIN SMVA"/>
    <property type="match status" value="1"/>
</dbReference>
<evidence type="ECO:0000256" key="6">
    <source>
        <dbReference type="ARBA" id="ARBA00023136"/>
    </source>
</evidence>
<dbReference type="EMBL" id="JBHSIU010000094">
    <property type="protein sequence ID" value="MFC5006206.1"/>
    <property type="molecule type" value="Genomic_DNA"/>
</dbReference>
<feature type="transmembrane region" description="Helical" evidence="7">
    <location>
        <begin position="273"/>
        <end position="298"/>
    </location>
</feature>
<proteinExistence type="predicted"/>
<protein>
    <submittedName>
        <fullName evidence="9">MFS transporter</fullName>
    </submittedName>
</protein>
<evidence type="ECO:0000256" key="5">
    <source>
        <dbReference type="ARBA" id="ARBA00022989"/>
    </source>
</evidence>
<feature type="transmembrane region" description="Helical" evidence="7">
    <location>
        <begin position="62"/>
        <end position="79"/>
    </location>
</feature>
<feature type="domain" description="Major facilitator superfamily (MFS) profile" evidence="8">
    <location>
        <begin position="20"/>
        <end position="506"/>
    </location>
</feature>
<feature type="transmembrane region" description="Helical" evidence="7">
    <location>
        <begin position="363"/>
        <end position="389"/>
    </location>
</feature>
<feature type="transmembrane region" description="Helical" evidence="7">
    <location>
        <begin position="144"/>
        <end position="166"/>
    </location>
</feature>
<feature type="transmembrane region" description="Helical" evidence="7">
    <location>
        <begin position="206"/>
        <end position="225"/>
    </location>
</feature>
<name>A0ABV9WBT9_9ACTN</name>
<feature type="transmembrane region" description="Helical" evidence="7">
    <location>
        <begin position="86"/>
        <end position="105"/>
    </location>
</feature>
<dbReference type="PROSITE" id="PS50850">
    <property type="entry name" value="MFS"/>
    <property type="match status" value="1"/>
</dbReference>
<comment type="subcellular location">
    <subcellularLocation>
        <location evidence="1">Cell membrane</location>
        <topology evidence="1">Multi-pass membrane protein</topology>
    </subcellularLocation>
</comment>
<dbReference type="PRINTS" id="PR01035">
    <property type="entry name" value="TCRTETA"/>
</dbReference>
<evidence type="ECO:0000313" key="10">
    <source>
        <dbReference type="Proteomes" id="UP001595912"/>
    </source>
</evidence>
<gene>
    <name evidence="9" type="ORF">ACFPIJ_51355</name>
</gene>
<dbReference type="Gene3D" id="1.20.1720.10">
    <property type="entry name" value="Multidrug resistance protein D"/>
    <property type="match status" value="1"/>
</dbReference>
<feature type="transmembrane region" description="Helical" evidence="7">
    <location>
        <begin position="339"/>
        <end position="357"/>
    </location>
</feature>
<keyword evidence="3" id="KW-1003">Cell membrane</keyword>
<evidence type="ECO:0000259" key="8">
    <source>
        <dbReference type="PROSITE" id="PS50850"/>
    </source>
</evidence>
<sequence length="527" mass="53936">MQNASTDAAGQRAGRREWIGLAVLALPALLTALDIGALFLALPHLSADLGTTTVQQLWISDIYGFLIAGFLITMGTLGDRVGRRKLLLIGGAIFGVMSVLAAYSSSPEMLIATRALLGIAGATLMPSTLALISNMFHDVQQRSAAIGILYSCLMVGSALGPVVGGLMLARFWWGSVFLLGVPVMALLLVVGPMLLPEYRNPDAGRLDLISVVLSLAAILPIIYGIKELAVHGWSVPRFVTLVAGLVIGVLFVQRQRRLRDPLVDVSLFGQRSFTAVVTALLVAGAAMAGTFLLVSQYIQTVLDYSAPAAGLLLAPTGLSIAAGALAAPAIGKRLGVRNTIAGGLAVAALGYVLIIPASSSGGLVGVVIGLAVVHFCVGPLLALGTGLVIGAVPPERAGSAASISETSNYLGSTIGMAVLGTVAAAVYRQRMVDGVPADVPAGDARAAQETLAGAVDAAGRLAEPAASQLLRTARDAFTTGLNIAGVIGVVVFAVLVFVILAGLREPAKTGASAPAQEPEVRVPEPQD</sequence>
<feature type="transmembrane region" description="Helical" evidence="7">
    <location>
        <begin position="304"/>
        <end position="327"/>
    </location>
</feature>
<comment type="caution">
    <text evidence="9">The sequence shown here is derived from an EMBL/GenBank/DDBJ whole genome shotgun (WGS) entry which is preliminary data.</text>
</comment>
<reference evidence="10" key="1">
    <citation type="journal article" date="2019" name="Int. J. Syst. Evol. Microbiol.">
        <title>The Global Catalogue of Microorganisms (GCM) 10K type strain sequencing project: providing services to taxonomists for standard genome sequencing and annotation.</title>
        <authorList>
            <consortium name="The Broad Institute Genomics Platform"/>
            <consortium name="The Broad Institute Genome Sequencing Center for Infectious Disease"/>
            <person name="Wu L."/>
            <person name="Ma J."/>
        </authorList>
    </citation>
    <scope>NUCLEOTIDE SEQUENCE [LARGE SCALE GENOMIC DNA]</scope>
    <source>
        <strain evidence="10">CGMCC 4.7152</strain>
    </source>
</reference>
<dbReference type="InterPro" id="IPR001958">
    <property type="entry name" value="Tet-R_TetA/multi-R_MdtG-like"/>
</dbReference>
<evidence type="ECO:0000313" key="9">
    <source>
        <dbReference type="EMBL" id="MFC5006206.1"/>
    </source>
</evidence>
<organism evidence="9 10">
    <name type="scientific">Dactylosporangium cerinum</name>
    <dbReference type="NCBI Taxonomy" id="1434730"/>
    <lineage>
        <taxon>Bacteria</taxon>
        <taxon>Bacillati</taxon>
        <taxon>Actinomycetota</taxon>
        <taxon>Actinomycetes</taxon>
        <taxon>Micromonosporales</taxon>
        <taxon>Micromonosporaceae</taxon>
        <taxon>Dactylosporangium</taxon>
    </lineage>
</organism>
<dbReference type="Proteomes" id="UP001595912">
    <property type="component" value="Unassembled WGS sequence"/>
</dbReference>
<dbReference type="SUPFAM" id="SSF103473">
    <property type="entry name" value="MFS general substrate transporter"/>
    <property type="match status" value="1"/>
</dbReference>
<dbReference type="RefSeq" id="WP_380126820.1">
    <property type="nucleotide sequence ID" value="NZ_JBHSIU010000094.1"/>
</dbReference>
<dbReference type="Pfam" id="PF07690">
    <property type="entry name" value="MFS_1"/>
    <property type="match status" value="1"/>
</dbReference>
<feature type="transmembrane region" description="Helical" evidence="7">
    <location>
        <begin position="483"/>
        <end position="503"/>
    </location>
</feature>